<accession>A0A150XF84</accession>
<reference evidence="1 2" key="1">
    <citation type="submission" date="2016-01" db="EMBL/GenBank/DDBJ databases">
        <title>Genome sequencing of Roseivirga spongicola UST030701-084.</title>
        <authorList>
            <person name="Selvaratnam C."/>
            <person name="Thevarajoo S."/>
            <person name="Goh K.M."/>
            <person name="Ee R."/>
            <person name="Chan K.-G."/>
            <person name="Chong C.S."/>
        </authorList>
    </citation>
    <scope>NUCLEOTIDE SEQUENCE [LARGE SCALE GENOMIC DNA]</scope>
    <source>
        <strain evidence="1 2">UST030701-084</strain>
    </source>
</reference>
<dbReference type="Proteomes" id="UP000075606">
    <property type="component" value="Unassembled WGS sequence"/>
</dbReference>
<sequence length="70" mass="7984">MSSWQTVYTTSVPHQAEIVKDVLINEGFAAIVFNLQDHSYKFGQLEVKVNPDSVMRALKIINEQISFNNE</sequence>
<dbReference type="STRING" id="333140.AWW68_00880"/>
<evidence type="ECO:0000313" key="2">
    <source>
        <dbReference type="Proteomes" id="UP000075606"/>
    </source>
</evidence>
<dbReference type="EMBL" id="LRPC01000001">
    <property type="protein sequence ID" value="KYG77353.1"/>
    <property type="molecule type" value="Genomic_DNA"/>
</dbReference>
<evidence type="ECO:0000313" key="1">
    <source>
        <dbReference type="EMBL" id="KYG77353.1"/>
    </source>
</evidence>
<proteinExistence type="predicted"/>
<keyword evidence="2" id="KW-1185">Reference proteome</keyword>
<dbReference type="OrthoDB" id="1467917at2"/>
<gene>
    <name evidence="1" type="ORF">AWW68_00880</name>
</gene>
<organism evidence="1 2">
    <name type="scientific">Roseivirga spongicola</name>
    <dbReference type="NCBI Taxonomy" id="333140"/>
    <lineage>
        <taxon>Bacteria</taxon>
        <taxon>Pseudomonadati</taxon>
        <taxon>Bacteroidota</taxon>
        <taxon>Cytophagia</taxon>
        <taxon>Cytophagales</taxon>
        <taxon>Roseivirgaceae</taxon>
        <taxon>Roseivirga</taxon>
    </lineage>
</organism>
<dbReference type="RefSeq" id="WP_068215602.1">
    <property type="nucleotide sequence ID" value="NZ_CP139724.1"/>
</dbReference>
<dbReference type="AlphaFoldDB" id="A0A150XF84"/>
<protein>
    <submittedName>
        <fullName evidence="1">Uncharacterized protein</fullName>
    </submittedName>
</protein>
<comment type="caution">
    <text evidence="1">The sequence shown here is derived from an EMBL/GenBank/DDBJ whole genome shotgun (WGS) entry which is preliminary data.</text>
</comment>
<name>A0A150XF84_9BACT</name>